<keyword evidence="2" id="KW-1185">Reference proteome</keyword>
<evidence type="ECO:0000313" key="3">
    <source>
        <dbReference type="WBParaSite" id="Gr19_v10_g14177.t1"/>
    </source>
</evidence>
<proteinExistence type="predicted"/>
<keyword evidence="1" id="KW-0812">Transmembrane</keyword>
<name>A0A914H4V1_GLORO</name>
<feature type="transmembrane region" description="Helical" evidence="1">
    <location>
        <begin position="153"/>
        <end position="174"/>
    </location>
</feature>
<organism evidence="2 3">
    <name type="scientific">Globodera rostochiensis</name>
    <name type="common">Golden nematode worm</name>
    <name type="synonym">Heterodera rostochiensis</name>
    <dbReference type="NCBI Taxonomy" id="31243"/>
    <lineage>
        <taxon>Eukaryota</taxon>
        <taxon>Metazoa</taxon>
        <taxon>Ecdysozoa</taxon>
        <taxon>Nematoda</taxon>
        <taxon>Chromadorea</taxon>
        <taxon>Rhabditida</taxon>
        <taxon>Tylenchina</taxon>
        <taxon>Tylenchomorpha</taxon>
        <taxon>Tylenchoidea</taxon>
        <taxon>Heteroderidae</taxon>
        <taxon>Heteroderinae</taxon>
        <taxon>Globodera</taxon>
    </lineage>
</organism>
<dbReference type="AlphaFoldDB" id="A0A914H4V1"/>
<dbReference type="WBParaSite" id="Gr19_v10_g14177.t1">
    <property type="protein sequence ID" value="Gr19_v10_g14177.t1"/>
    <property type="gene ID" value="Gr19_v10_g14177"/>
</dbReference>
<evidence type="ECO:0000256" key="1">
    <source>
        <dbReference type="SAM" id="Phobius"/>
    </source>
</evidence>
<feature type="transmembrane region" description="Helical" evidence="1">
    <location>
        <begin position="6"/>
        <end position="25"/>
    </location>
</feature>
<accession>A0A914H4V1</accession>
<keyword evidence="1" id="KW-0472">Membrane</keyword>
<dbReference type="Proteomes" id="UP000887572">
    <property type="component" value="Unplaced"/>
</dbReference>
<reference evidence="3" key="1">
    <citation type="submission" date="2022-11" db="UniProtKB">
        <authorList>
            <consortium name="WormBaseParasite"/>
        </authorList>
    </citation>
    <scope>IDENTIFICATION</scope>
</reference>
<evidence type="ECO:0000313" key="2">
    <source>
        <dbReference type="Proteomes" id="UP000887572"/>
    </source>
</evidence>
<keyword evidence="1" id="KW-1133">Transmembrane helix</keyword>
<sequence>MNDLNCFYSAKMVFVFILMLSLATLEAQRNENDKFFDLMTAIGEHLGGEFNDTEKALELDLNEYVQKDVEENCKKFENEEAKIIFLNNVHYELAINFEFNQRKDIYDRANDLLSDWVGNDVTMLRLNLLPLSEEAYLKKNALQMLRFALMNNLCFFYLAKMVVVFILMLSLATLEAQRNENDKFFDLMTAIGEHLGGEFNDTEKALEALVHGKNIDGTLKEKEENPKDKIQTFLAVPKCFQESELKIFDYWIEIIEMKTKNSQKPIFGVAIYKEKYGLNKSEDSKEKAFRLSRENYKILKHENEEAQIIFLNNVHHELAINFEYNQRKDIYGRAKKLLSDWRGHLSEELYLEKNASQILHKIKNLTSEKKHRESISIIEALIGNEHFNQFNLGALFDEIKWLVEVAIPEEEANIAEKMKKKNTKQLENDIKFMKPNLKEQARTLAKTFEKMLQNVKEHYAQKMDE</sequence>
<protein>
    <submittedName>
        <fullName evidence="3">Uncharacterized protein</fullName>
    </submittedName>
</protein>